<dbReference type="GO" id="GO:0003735">
    <property type="term" value="F:structural constituent of ribosome"/>
    <property type="evidence" value="ECO:0007669"/>
    <property type="project" value="InterPro"/>
</dbReference>
<dbReference type="AlphaFoldDB" id="A0A1F5SYQ9"/>
<dbReference type="PROSITE" id="PS00831">
    <property type="entry name" value="RIBOSOMAL_L27"/>
    <property type="match status" value="1"/>
</dbReference>
<dbReference type="HAMAP" id="MF_00539">
    <property type="entry name" value="Ribosomal_bL27"/>
    <property type="match status" value="1"/>
</dbReference>
<dbReference type="GO" id="GO:0022625">
    <property type="term" value="C:cytosolic large ribosomal subunit"/>
    <property type="evidence" value="ECO:0007669"/>
    <property type="project" value="TreeGrafter"/>
</dbReference>
<dbReference type="Pfam" id="PF01016">
    <property type="entry name" value="Ribosomal_L27"/>
    <property type="match status" value="1"/>
</dbReference>
<accession>A0A1F5SYQ9</accession>
<dbReference type="FunFam" id="2.40.50.100:FF:000020">
    <property type="entry name" value="50S ribosomal protein L27"/>
    <property type="match status" value="1"/>
</dbReference>
<evidence type="ECO:0000256" key="2">
    <source>
        <dbReference type="ARBA" id="ARBA00022980"/>
    </source>
</evidence>
<dbReference type="GO" id="GO:0006412">
    <property type="term" value="P:translation"/>
    <property type="evidence" value="ECO:0007669"/>
    <property type="project" value="UniProtKB-UniRule"/>
</dbReference>
<dbReference type="SUPFAM" id="SSF110324">
    <property type="entry name" value="Ribosomal L27 protein-like"/>
    <property type="match status" value="1"/>
</dbReference>
<dbReference type="PRINTS" id="PR00063">
    <property type="entry name" value="RIBOSOMALL27"/>
</dbReference>
<dbReference type="EMBL" id="MFGJ01000007">
    <property type="protein sequence ID" value="OGF31844.1"/>
    <property type="molecule type" value="Genomic_DNA"/>
</dbReference>
<dbReference type="PANTHER" id="PTHR15893:SF0">
    <property type="entry name" value="LARGE RIBOSOMAL SUBUNIT PROTEIN BL27M"/>
    <property type="match status" value="1"/>
</dbReference>
<evidence type="ECO:0000256" key="4">
    <source>
        <dbReference type="ARBA" id="ARBA00035175"/>
    </source>
</evidence>
<keyword evidence="2 5" id="KW-0689">Ribosomal protein</keyword>
<dbReference type="Proteomes" id="UP000179001">
    <property type="component" value="Unassembled WGS sequence"/>
</dbReference>
<evidence type="ECO:0000256" key="1">
    <source>
        <dbReference type="ARBA" id="ARBA00010797"/>
    </source>
</evidence>
<name>A0A1F5SYQ9_9BACT</name>
<comment type="similarity">
    <text evidence="1 5">Belongs to the bacterial ribosomal protein bL27 family.</text>
</comment>
<dbReference type="InterPro" id="IPR001684">
    <property type="entry name" value="Ribosomal_bL27"/>
</dbReference>
<sequence length="96" mass="10331">MAHKAAGGSTSNGRDSVAKRLGVKKYAGQTVIAGNIIVRQRGTKLHPGKNTKRGNDDTLFATSNGVTKYLTKKVRNFTGKLVKRTFVSIETAIAKK</sequence>
<evidence type="ECO:0000313" key="7">
    <source>
        <dbReference type="Proteomes" id="UP000179001"/>
    </source>
</evidence>
<reference evidence="6 7" key="1">
    <citation type="journal article" date="2016" name="Nat. Commun.">
        <title>Thousands of microbial genomes shed light on interconnected biogeochemical processes in an aquifer system.</title>
        <authorList>
            <person name="Anantharaman K."/>
            <person name="Brown C.T."/>
            <person name="Hug L.A."/>
            <person name="Sharon I."/>
            <person name="Castelle C.J."/>
            <person name="Probst A.J."/>
            <person name="Thomas B.C."/>
            <person name="Singh A."/>
            <person name="Wilkins M.J."/>
            <person name="Karaoz U."/>
            <person name="Brodie E.L."/>
            <person name="Williams K.H."/>
            <person name="Hubbard S.S."/>
            <person name="Banfield J.F."/>
        </authorList>
    </citation>
    <scope>NUCLEOTIDE SEQUENCE [LARGE SCALE GENOMIC DNA]</scope>
</reference>
<gene>
    <name evidence="5" type="primary">rpmA</name>
    <name evidence="6" type="ORF">A2478_05165</name>
</gene>
<dbReference type="InterPro" id="IPR018261">
    <property type="entry name" value="Ribosomal_bL27_CS"/>
</dbReference>
<evidence type="ECO:0000256" key="3">
    <source>
        <dbReference type="ARBA" id="ARBA00023274"/>
    </source>
</evidence>
<dbReference type="PANTHER" id="PTHR15893">
    <property type="entry name" value="RIBOSOMAL PROTEIN L27"/>
    <property type="match status" value="1"/>
</dbReference>
<keyword evidence="3 5" id="KW-0687">Ribonucleoprotein</keyword>
<proteinExistence type="inferred from homology"/>
<comment type="caution">
    <text evidence="6">The sequence shown here is derived from an EMBL/GenBank/DDBJ whole genome shotgun (WGS) entry which is preliminary data.</text>
</comment>
<dbReference type="Gene3D" id="2.40.50.100">
    <property type="match status" value="1"/>
</dbReference>
<dbReference type="STRING" id="1798002.A2478_05165"/>
<dbReference type="NCBIfam" id="TIGR00062">
    <property type="entry name" value="L27"/>
    <property type="match status" value="1"/>
</dbReference>
<evidence type="ECO:0000313" key="6">
    <source>
        <dbReference type="EMBL" id="OGF31844.1"/>
    </source>
</evidence>
<protein>
    <recommendedName>
        <fullName evidence="4 5">Large ribosomal subunit protein bL27</fullName>
    </recommendedName>
</protein>
<evidence type="ECO:0000256" key="5">
    <source>
        <dbReference type="HAMAP-Rule" id="MF_00539"/>
    </source>
</evidence>
<organism evidence="6 7">
    <name type="scientific">Candidatus Falkowbacteria bacterium RIFOXYC2_FULL_36_12</name>
    <dbReference type="NCBI Taxonomy" id="1798002"/>
    <lineage>
        <taxon>Bacteria</taxon>
        <taxon>Candidatus Falkowiibacteriota</taxon>
    </lineage>
</organism>